<dbReference type="PANTHER" id="PTHR11203">
    <property type="entry name" value="CLEAVAGE AND POLYADENYLATION SPECIFICITY FACTOR FAMILY MEMBER"/>
    <property type="match status" value="1"/>
</dbReference>
<evidence type="ECO:0000256" key="1">
    <source>
        <dbReference type="ARBA" id="ARBA00022801"/>
    </source>
</evidence>
<keyword evidence="1" id="KW-0378">Hydrolase</keyword>
<dbReference type="SMART" id="SM01027">
    <property type="entry name" value="Beta-Casp"/>
    <property type="match status" value="1"/>
</dbReference>
<comment type="caution">
    <text evidence="4">The sequence shown here is derived from an EMBL/GenBank/DDBJ whole genome shotgun (WGS) entry which is preliminary data.</text>
</comment>
<dbReference type="Pfam" id="PF16661">
    <property type="entry name" value="Lactamase_B_6"/>
    <property type="match status" value="1"/>
</dbReference>
<dbReference type="Gene3D" id="3.60.15.10">
    <property type="entry name" value="Ribonuclease Z/Hydroxyacylglutathione hydrolase-like"/>
    <property type="match status" value="1"/>
</dbReference>
<evidence type="ECO:0000259" key="2">
    <source>
        <dbReference type="SMART" id="SM00849"/>
    </source>
</evidence>
<dbReference type="SUPFAM" id="SSF56281">
    <property type="entry name" value="Metallo-hydrolase/oxidoreductase"/>
    <property type="match status" value="1"/>
</dbReference>
<dbReference type="GO" id="GO:0016787">
    <property type="term" value="F:hydrolase activity"/>
    <property type="evidence" value="ECO:0007669"/>
    <property type="project" value="UniProtKB-KW"/>
</dbReference>
<gene>
    <name evidence="4" type="ORF">UR23_C0004G0001</name>
</gene>
<dbReference type="Pfam" id="PF07521">
    <property type="entry name" value="RMMBL"/>
    <property type="match status" value="1"/>
</dbReference>
<organism evidence="4 5">
    <name type="scientific">Candidatus Roizmanbacteria bacterium GW2011_GWA2_32_13</name>
    <dbReference type="NCBI Taxonomy" id="1618475"/>
    <lineage>
        <taxon>Bacteria</taxon>
        <taxon>Candidatus Roizmaniibacteriota</taxon>
    </lineage>
</organism>
<dbReference type="Proteomes" id="UP000034349">
    <property type="component" value="Unassembled WGS sequence"/>
</dbReference>
<proteinExistence type="predicted"/>
<dbReference type="GO" id="GO:0004521">
    <property type="term" value="F:RNA endonuclease activity"/>
    <property type="evidence" value="ECO:0007669"/>
    <property type="project" value="TreeGrafter"/>
</dbReference>
<dbReference type="AlphaFoldDB" id="A0A0F9Z0V7"/>
<dbReference type="InterPro" id="IPR001279">
    <property type="entry name" value="Metallo-B-lactamas"/>
</dbReference>
<name>A0A0F9Z0V7_9BACT</name>
<dbReference type="EMBL" id="LBOK01000004">
    <property type="protein sequence ID" value="KKP37379.1"/>
    <property type="molecule type" value="Genomic_DNA"/>
</dbReference>
<evidence type="ECO:0000313" key="4">
    <source>
        <dbReference type="EMBL" id="KKP37379.1"/>
    </source>
</evidence>
<dbReference type="InterPro" id="IPR036866">
    <property type="entry name" value="RibonucZ/Hydroxyglut_hydro"/>
</dbReference>
<dbReference type="InterPro" id="IPR022712">
    <property type="entry name" value="Beta_Casp"/>
</dbReference>
<dbReference type="SMART" id="SM00849">
    <property type="entry name" value="Lactamase_B"/>
    <property type="match status" value="1"/>
</dbReference>
<dbReference type="Pfam" id="PF10996">
    <property type="entry name" value="Beta-Casp"/>
    <property type="match status" value="1"/>
</dbReference>
<evidence type="ECO:0000259" key="3">
    <source>
        <dbReference type="SMART" id="SM01027"/>
    </source>
</evidence>
<reference evidence="4 5" key="1">
    <citation type="journal article" date="2015" name="Nature">
        <title>rRNA introns, odd ribosomes, and small enigmatic genomes across a large radiation of phyla.</title>
        <authorList>
            <person name="Brown C.T."/>
            <person name="Hug L.A."/>
            <person name="Thomas B.C."/>
            <person name="Sharon I."/>
            <person name="Castelle C.J."/>
            <person name="Singh A."/>
            <person name="Wilkins M.J."/>
            <person name="Williams K.H."/>
            <person name="Banfield J.F."/>
        </authorList>
    </citation>
    <scope>NUCLEOTIDE SEQUENCE [LARGE SCALE GENOMIC DNA]</scope>
</reference>
<dbReference type="InterPro" id="IPR011108">
    <property type="entry name" value="RMMBL"/>
</dbReference>
<dbReference type="PANTHER" id="PTHR11203:SF37">
    <property type="entry name" value="INTEGRATOR COMPLEX SUBUNIT 11"/>
    <property type="match status" value="1"/>
</dbReference>
<dbReference type="PATRIC" id="fig|1618475.3.peg.55"/>
<feature type="domain" description="Metallo-beta-lactamase" evidence="2">
    <location>
        <begin position="16"/>
        <end position="231"/>
    </location>
</feature>
<dbReference type="CDD" id="cd16295">
    <property type="entry name" value="TTHA0252-CPSF-like_MBL-fold"/>
    <property type="match status" value="1"/>
</dbReference>
<feature type="domain" description="Beta-Casp" evidence="3">
    <location>
        <begin position="241"/>
        <end position="366"/>
    </location>
</feature>
<sequence length="452" mass="51196">MNNLKLSFYGGTGVVTGANFLLESNNEKNLIDCGLFQGNRITERKNRDPFPYNPSFIDFLFITHAHLDHIGRIPKLVKEGFRGRIYSTPATKDLAELIMRDSMGIMKKEAKWNNEDVFYSAEDIDKAMELWETASYNKDIDTKSFKIKFKNSGHILGSAMIEIDYKGKKIVFTGDLGNSPAPLLNDSEIVDDADYLIMESVYGDRNHEHFTERTEKLKRIIKETMKIGGVLMIPVFSIERTQILLYELNNLIEKGIISNIPVFLDSPMAIKATMIYKKYEKLFNQNVKDIIKSGDDIFNFPCLKFTLETSESKAINDVENPKIIIAGSGMSNGGRIVHHEKRYLSDPKSTLLIVGYQSINTLGRKIQDGATNVKIFGENVPIRAKIENIRGYSAHADSDDLVDFVKNTKKKVKKVFLTMGEPRVSNVLANRLYKELNVDAVVPQEGEQTELQ</sequence>
<protein>
    <submittedName>
        <fullName evidence="4">Metallo-beta-lactamase family protein</fullName>
    </submittedName>
</protein>
<accession>A0A0F9Z0V7</accession>
<dbReference type="InterPro" id="IPR050698">
    <property type="entry name" value="MBL"/>
</dbReference>
<evidence type="ECO:0000313" key="5">
    <source>
        <dbReference type="Proteomes" id="UP000034349"/>
    </source>
</evidence>
<dbReference type="Gene3D" id="3.40.50.10890">
    <property type="match status" value="1"/>
</dbReference>